<dbReference type="EMBL" id="CH916370">
    <property type="protein sequence ID" value="EDW00388.1"/>
    <property type="molecule type" value="Genomic_DNA"/>
</dbReference>
<dbReference type="InParanoid" id="B4JLD5"/>
<keyword evidence="3" id="KW-1185">Reference proteome</keyword>
<dbReference type="HOGENOM" id="CLU_443641_0_0_1"/>
<evidence type="ECO:0000256" key="1">
    <source>
        <dbReference type="SAM" id="MobiDB-lite"/>
    </source>
</evidence>
<evidence type="ECO:0000313" key="3">
    <source>
        <dbReference type="Proteomes" id="UP000001070"/>
    </source>
</evidence>
<evidence type="ECO:0000313" key="2">
    <source>
        <dbReference type="EMBL" id="EDW00388.1"/>
    </source>
</evidence>
<dbReference type="OMA" id="PPRCICN"/>
<dbReference type="eggNOG" id="ENOG502RWK8">
    <property type="taxonomic scope" value="Eukaryota"/>
</dbReference>
<dbReference type="Proteomes" id="UP000001070">
    <property type="component" value="Unassembled WGS sequence"/>
</dbReference>
<dbReference type="OrthoDB" id="7871565at2759"/>
<sequence>MPYWERTNSPEHPLSEHHFISHIDLDLYELLEEQQVLLDIIAREQERLEHLEMRQLLWSEPVIRMTTPLPEPLSLQLVEIYDEPQSQMTGVPEAEPHLMPKDEALDEHLELLKFSEMAPALQPTTSSVELQMDCPIRVVSHQNFEGAKCTPPKRNGLGYDTRFPYPKRLGRSCERRALYIFTLCEDLVLQLQHHMNQHESGELNSLMIAESEAKKQQKMPLSSDHGVGVPTGALPKSKFKRQENSVKRLPKPLDMRHTQKTPLKTSSSLESEIDLDCEFGMEHIEKFRYNCVREDQENRFHSTLIANEPASLGRTYFGNMMFAAKLSEHAIGEDTSPQTQQLQLPSWYENGSIMRSLPYMPDTETLPFQAASLHSECINLMPSTSAQARATSLAMVGEQHAASSQSTTMPSLDSLHSHSSDHIPVMTINQFSLDAYEEKMFLSYMPFSDNELNAAYWLACEEAMCSTEIVPGLSPLPPGPPPPSPSPMLNHVVYDMAQYWNKENANNPLTPRCIYDDDINDQNRR</sequence>
<name>B4JLD5_DROGR</name>
<proteinExistence type="predicted"/>
<gene>
    <name evidence="2" type="primary">Dgri\GH12838</name>
    <name evidence="2" type="ORF">Dgri_GH12838</name>
</gene>
<accession>B4JLD5</accession>
<protein>
    <submittedName>
        <fullName evidence="2">GH12838</fullName>
    </submittedName>
</protein>
<dbReference type="AlphaFoldDB" id="B4JLD5"/>
<dbReference type="SMR" id="B4JLD5"/>
<feature type="region of interest" description="Disordered" evidence="1">
    <location>
        <begin position="217"/>
        <end position="244"/>
    </location>
</feature>
<reference evidence="2 3" key="1">
    <citation type="journal article" date="2007" name="Nature">
        <title>Evolution of genes and genomes on the Drosophila phylogeny.</title>
        <authorList>
            <consortium name="Drosophila 12 Genomes Consortium"/>
            <person name="Clark A.G."/>
            <person name="Eisen M.B."/>
            <person name="Smith D.R."/>
            <person name="Bergman C.M."/>
            <person name="Oliver B."/>
            <person name="Markow T.A."/>
            <person name="Kaufman T.C."/>
            <person name="Kellis M."/>
            <person name="Gelbart W."/>
            <person name="Iyer V.N."/>
            <person name="Pollard D.A."/>
            <person name="Sackton T.B."/>
            <person name="Larracuente A.M."/>
            <person name="Singh N.D."/>
            <person name="Abad J.P."/>
            <person name="Abt D.N."/>
            <person name="Adryan B."/>
            <person name="Aguade M."/>
            <person name="Akashi H."/>
            <person name="Anderson W.W."/>
            <person name="Aquadro C.F."/>
            <person name="Ardell D.H."/>
            <person name="Arguello R."/>
            <person name="Artieri C.G."/>
            <person name="Barbash D.A."/>
            <person name="Barker D."/>
            <person name="Barsanti P."/>
            <person name="Batterham P."/>
            <person name="Batzoglou S."/>
            <person name="Begun D."/>
            <person name="Bhutkar A."/>
            <person name="Blanco E."/>
            <person name="Bosak S.A."/>
            <person name="Bradley R.K."/>
            <person name="Brand A.D."/>
            <person name="Brent M.R."/>
            <person name="Brooks A.N."/>
            <person name="Brown R.H."/>
            <person name="Butlin R.K."/>
            <person name="Caggese C."/>
            <person name="Calvi B.R."/>
            <person name="Bernardo de Carvalho A."/>
            <person name="Caspi A."/>
            <person name="Castrezana S."/>
            <person name="Celniker S.E."/>
            <person name="Chang J.L."/>
            <person name="Chapple C."/>
            <person name="Chatterji S."/>
            <person name="Chinwalla A."/>
            <person name="Civetta A."/>
            <person name="Clifton S.W."/>
            <person name="Comeron J.M."/>
            <person name="Costello J.C."/>
            <person name="Coyne J.A."/>
            <person name="Daub J."/>
            <person name="David R.G."/>
            <person name="Delcher A.L."/>
            <person name="Delehaunty K."/>
            <person name="Do C.B."/>
            <person name="Ebling H."/>
            <person name="Edwards K."/>
            <person name="Eickbush T."/>
            <person name="Evans J.D."/>
            <person name="Filipski A."/>
            <person name="Findeiss S."/>
            <person name="Freyhult E."/>
            <person name="Fulton L."/>
            <person name="Fulton R."/>
            <person name="Garcia A.C."/>
            <person name="Gardiner A."/>
            <person name="Garfield D.A."/>
            <person name="Garvin B.E."/>
            <person name="Gibson G."/>
            <person name="Gilbert D."/>
            <person name="Gnerre S."/>
            <person name="Godfrey J."/>
            <person name="Good R."/>
            <person name="Gotea V."/>
            <person name="Gravely B."/>
            <person name="Greenberg A.J."/>
            <person name="Griffiths-Jones S."/>
            <person name="Gross S."/>
            <person name="Guigo R."/>
            <person name="Gustafson E.A."/>
            <person name="Haerty W."/>
            <person name="Hahn M.W."/>
            <person name="Halligan D.L."/>
            <person name="Halpern A.L."/>
            <person name="Halter G.M."/>
            <person name="Han M.V."/>
            <person name="Heger A."/>
            <person name="Hillier L."/>
            <person name="Hinrichs A.S."/>
            <person name="Holmes I."/>
            <person name="Hoskins R.A."/>
            <person name="Hubisz M.J."/>
            <person name="Hultmark D."/>
            <person name="Huntley M.A."/>
            <person name="Jaffe D.B."/>
            <person name="Jagadeeshan S."/>
            <person name="Jeck W.R."/>
            <person name="Johnson J."/>
            <person name="Jones C.D."/>
            <person name="Jordan W.C."/>
            <person name="Karpen G.H."/>
            <person name="Kataoka E."/>
            <person name="Keightley P.D."/>
            <person name="Kheradpour P."/>
            <person name="Kirkness E.F."/>
            <person name="Koerich L.B."/>
            <person name="Kristiansen K."/>
            <person name="Kudrna D."/>
            <person name="Kulathinal R.J."/>
            <person name="Kumar S."/>
            <person name="Kwok R."/>
            <person name="Lander E."/>
            <person name="Langley C.H."/>
            <person name="Lapoint R."/>
            <person name="Lazzaro B.P."/>
            <person name="Lee S.J."/>
            <person name="Levesque L."/>
            <person name="Li R."/>
            <person name="Lin C.F."/>
            <person name="Lin M.F."/>
            <person name="Lindblad-Toh K."/>
            <person name="Llopart A."/>
            <person name="Long M."/>
            <person name="Low L."/>
            <person name="Lozovsky E."/>
            <person name="Lu J."/>
            <person name="Luo M."/>
            <person name="Machado C.A."/>
            <person name="Makalowski W."/>
            <person name="Marzo M."/>
            <person name="Matsuda M."/>
            <person name="Matzkin L."/>
            <person name="McAllister B."/>
            <person name="McBride C.S."/>
            <person name="McKernan B."/>
            <person name="McKernan K."/>
            <person name="Mendez-Lago M."/>
            <person name="Minx P."/>
            <person name="Mollenhauer M.U."/>
            <person name="Montooth K."/>
            <person name="Mount S.M."/>
            <person name="Mu X."/>
            <person name="Myers E."/>
            <person name="Negre B."/>
            <person name="Newfeld S."/>
            <person name="Nielsen R."/>
            <person name="Noor M.A."/>
            <person name="O'Grady P."/>
            <person name="Pachter L."/>
            <person name="Papaceit M."/>
            <person name="Parisi M.J."/>
            <person name="Parisi M."/>
            <person name="Parts L."/>
            <person name="Pedersen J.S."/>
            <person name="Pesole G."/>
            <person name="Phillippy A.M."/>
            <person name="Ponting C.P."/>
            <person name="Pop M."/>
            <person name="Porcelli D."/>
            <person name="Powell J.R."/>
            <person name="Prohaska S."/>
            <person name="Pruitt K."/>
            <person name="Puig M."/>
            <person name="Quesneville H."/>
            <person name="Ram K.R."/>
            <person name="Rand D."/>
            <person name="Rasmussen M.D."/>
            <person name="Reed L.K."/>
            <person name="Reenan R."/>
            <person name="Reily A."/>
            <person name="Remington K.A."/>
            <person name="Rieger T.T."/>
            <person name="Ritchie M.G."/>
            <person name="Robin C."/>
            <person name="Rogers Y.H."/>
            <person name="Rohde C."/>
            <person name="Rozas J."/>
            <person name="Rubenfield M.J."/>
            <person name="Ruiz A."/>
            <person name="Russo S."/>
            <person name="Salzberg S.L."/>
            <person name="Sanchez-Gracia A."/>
            <person name="Saranga D.J."/>
            <person name="Sato H."/>
            <person name="Schaeffer S.W."/>
            <person name="Schatz M.C."/>
            <person name="Schlenke T."/>
            <person name="Schwartz R."/>
            <person name="Segarra C."/>
            <person name="Singh R.S."/>
            <person name="Sirot L."/>
            <person name="Sirota M."/>
            <person name="Sisneros N.B."/>
            <person name="Smith C.D."/>
            <person name="Smith T.F."/>
            <person name="Spieth J."/>
            <person name="Stage D.E."/>
            <person name="Stark A."/>
            <person name="Stephan W."/>
            <person name="Strausberg R.L."/>
            <person name="Strempel S."/>
            <person name="Sturgill D."/>
            <person name="Sutton G."/>
            <person name="Sutton G.G."/>
            <person name="Tao W."/>
            <person name="Teichmann S."/>
            <person name="Tobari Y.N."/>
            <person name="Tomimura Y."/>
            <person name="Tsolas J.M."/>
            <person name="Valente V.L."/>
            <person name="Venter E."/>
            <person name="Venter J.C."/>
            <person name="Vicario S."/>
            <person name="Vieira F.G."/>
            <person name="Vilella A.J."/>
            <person name="Villasante A."/>
            <person name="Walenz B."/>
            <person name="Wang J."/>
            <person name="Wasserman M."/>
            <person name="Watts T."/>
            <person name="Wilson D."/>
            <person name="Wilson R.K."/>
            <person name="Wing R.A."/>
            <person name="Wolfner M.F."/>
            <person name="Wong A."/>
            <person name="Wong G.K."/>
            <person name="Wu C.I."/>
            <person name="Wu G."/>
            <person name="Yamamoto D."/>
            <person name="Yang H.P."/>
            <person name="Yang S.P."/>
            <person name="Yorke J.A."/>
            <person name="Yoshida K."/>
            <person name="Zdobnov E."/>
            <person name="Zhang P."/>
            <person name="Zhang Y."/>
            <person name="Zimin A.V."/>
            <person name="Baldwin J."/>
            <person name="Abdouelleil A."/>
            <person name="Abdulkadir J."/>
            <person name="Abebe A."/>
            <person name="Abera B."/>
            <person name="Abreu J."/>
            <person name="Acer S.C."/>
            <person name="Aftuck L."/>
            <person name="Alexander A."/>
            <person name="An P."/>
            <person name="Anderson E."/>
            <person name="Anderson S."/>
            <person name="Arachi H."/>
            <person name="Azer M."/>
            <person name="Bachantsang P."/>
            <person name="Barry A."/>
            <person name="Bayul T."/>
            <person name="Berlin A."/>
            <person name="Bessette D."/>
            <person name="Bloom T."/>
            <person name="Blye J."/>
            <person name="Boguslavskiy L."/>
            <person name="Bonnet C."/>
            <person name="Boukhgalter B."/>
            <person name="Bourzgui I."/>
            <person name="Brown A."/>
            <person name="Cahill P."/>
            <person name="Channer S."/>
            <person name="Cheshatsang Y."/>
            <person name="Chuda L."/>
            <person name="Citroen M."/>
            <person name="Collymore A."/>
            <person name="Cooke P."/>
            <person name="Costello M."/>
            <person name="D'Aco K."/>
            <person name="Daza R."/>
            <person name="De Haan G."/>
            <person name="DeGray S."/>
            <person name="DeMaso C."/>
            <person name="Dhargay N."/>
            <person name="Dooley K."/>
            <person name="Dooley E."/>
            <person name="Doricent M."/>
            <person name="Dorje P."/>
            <person name="Dorjee K."/>
            <person name="Dupes A."/>
            <person name="Elong R."/>
            <person name="Falk J."/>
            <person name="Farina A."/>
            <person name="Faro S."/>
            <person name="Ferguson D."/>
            <person name="Fisher S."/>
            <person name="Foley C.D."/>
            <person name="Franke A."/>
            <person name="Friedrich D."/>
            <person name="Gadbois L."/>
            <person name="Gearin G."/>
            <person name="Gearin C.R."/>
            <person name="Giannoukos G."/>
            <person name="Goode T."/>
            <person name="Graham J."/>
            <person name="Grandbois E."/>
            <person name="Grewal S."/>
            <person name="Gyaltsen K."/>
            <person name="Hafez N."/>
            <person name="Hagos B."/>
            <person name="Hall J."/>
            <person name="Henson C."/>
            <person name="Hollinger A."/>
            <person name="Honan T."/>
            <person name="Huard M.D."/>
            <person name="Hughes L."/>
            <person name="Hurhula B."/>
            <person name="Husby M.E."/>
            <person name="Kamat A."/>
            <person name="Kanga B."/>
            <person name="Kashin S."/>
            <person name="Khazanovich D."/>
            <person name="Kisner P."/>
            <person name="Lance K."/>
            <person name="Lara M."/>
            <person name="Lee W."/>
            <person name="Lennon N."/>
            <person name="Letendre F."/>
            <person name="LeVine R."/>
            <person name="Lipovsky A."/>
            <person name="Liu X."/>
            <person name="Liu J."/>
            <person name="Liu S."/>
            <person name="Lokyitsang T."/>
            <person name="Lokyitsang Y."/>
            <person name="Lubonja R."/>
            <person name="Lui A."/>
            <person name="MacDonald P."/>
            <person name="Magnisalis V."/>
            <person name="Maru K."/>
            <person name="Matthews C."/>
            <person name="McCusker W."/>
            <person name="McDonough S."/>
            <person name="Mehta T."/>
            <person name="Meldrim J."/>
            <person name="Meneus L."/>
            <person name="Mihai O."/>
            <person name="Mihalev A."/>
            <person name="Mihova T."/>
            <person name="Mittelman R."/>
            <person name="Mlenga V."/>
            <person name="Montmayeur A."/>
            <person name="Mulrain L."/>
            <person name="Navidi A."/>
            <person name="Naylor J."/>
            <person name="Negash T."/>
            <person name="Nguyen T."/>
            <person name="Nguyen N."/>
            <person name="Nicol R."/>
            <person name="Norbu C."/>
            <person name="Norbu N."/>
            <person name="Novod N."/>
            <person name="O'Neill B."/>
            <person name="Osman S."/>
            <person name="Markiewicz E."/>
            <person name="Oyono O.L."/>
            <person name="Patti C."/>
            <person name="Phunkhang P."/>
            <person name="Pierre F."/>
            <person name="Priest M."/>
            <person name="Raghuraman S."/>
            <person name="Rege F."/>
            <person name="Reyes R."/>
            <person name="Rise C."/>
            <person name="Rogov P."/>
            <person name="Ross K."/>
            <person name="Ryan E."/>
            <person name="Settipalli S."/>
            <person name="Shea T."/>
            <person name="Sherpa N."/>
            <person name="Shi L."/>
            <person name="Shih D."/>
            <person name="Sparrow T."/>
            <person name="Spaulding J."/>
            <person name="Stalker J."/>
            <person name="Stange-Thomann N."/>
            <person name="Stavropoulos S."/>
            <person name="Stone C."/>
            <person name="Strader C."/>
            <person name="Tesfaye S."/>
            <person name="Thomson T."/>
            <person name="Thoulutsang Y."/>
            <person name="Thoulutsang D."/>
            <person name="Topham K."/>
            <person name="Topping I."/>
            <person name="Tsamla T."/>
            <person name="Vassiliev H."/>
            <person name="Vo A."/>
            <person name="Wangchuk T."/>
            <person name="Wangdi T."/>
            <person name="Weiand M."/>
            <person name="Wilkinson J."/>
            <person name="Wilson A."/>
            <person name="Yadav S."/>
            <person name="Young G."/>
            <person name="Yu Q."/>
            <person name="Zembek L."/>
            <person name="Zhong D."/>
            <person name="Zimmer A."/>
            <person name="Zwirko Z."/>
            <person name="Jaffe D.B."/>
            <person name="Alvarez P."/>
            <person name="Brockman W."/>
            <person name="Butler J."/>
            <person name="Chin C."/>
            <person name="Gnerre S."/>
            <person name="Grabherr M."/>
            <person name="Kleber M."/>
            <person name="Mauceli E."/>
            <person name="MacCallum I."/>
        </authorList>
    </citation>
    <scope>NUCLEOTIDE SEQUENCE [LARGE SCALE GENOMIC DNA]</scope>
    <source>
        <strain evidence="3">Tucson 15287-2541.00</strain>
    </source>
</reference>
<dbReference type="KEGG" id="dgr:6564930"/>
<dbReference type="PhylomeDB" id="B4JLD5"/>
<organism evidence="3">
    <name type="scientific">Drosophila grimshawi</name>
    <name type="common">Hawaiian fruit fly</name>
    <name type="synonym">Idiomyia grimshawi</name>
    <dbReference type="NCBI Taxonomy" id="7222"/>
    <lineage>
        <taxon>Eukaryota</taxon>
        <taxon>Metazoa</taxon>
        <taxon>Ecdysozoa</taxon>
        <taxon>Arthropoda</taxon>
        <taxon>Hexapoda</taxon>
        <taxon>Insecta</taxon>
        <taxon>Pterygota</taxon>
        <taxon>Neoptera</taxon>
        <taxon>Endopterygota</taxon>
        <taxon>Diptera</taxon>
        <taxon>Brachycera</taxon>
        <taxon>Muscomorpha</taxon>
        <taxon>Ephydroidea</taxon>
        <taxon>Drosophilidae</taxon>
        <taxon>Drosophila</taxon>
        <taxon>Hawaiian Drosophila</taxon>
    </lineage>
</organism>